<evidence type="ECO:0000313" key="2">
    <source>
        <dbReference type="EMBL" id="MCO5784484.1"/>
    </source>
</evidence>
<keyword evidence="1" id="KW-1133">Transmembrane helix</keyword>
<proteinExistence type="predicted"/>
<reference evidence="2" key="1">
    <citation type="submission" date="2021-11" db="EMBL/GenBank/DDBJ databases">
        <title>Citrobacter meridianamericanus sp. nov. isolated from soil.</title>
        <authorList>
            <person name="Furlan J.P.R."/>
            <person name="Stehling E.G."/>
        </authorList>
    </citation>
    <scope>NUCLEOTIDE SEQUENCE</scope>
    <source>
        <strain evidence="2">BR102</strain>
    </source>
</reference>
<comment type="caution">
    <text evidence="2">The sequence shown here is derived from an EMBL/GenBank/DDBJ whole genome shotgun (WGS) entry which is preliminary data.</text>
</comment>
<gene>
    <name evidence="2" type="ORF">LOD26_24795</name>
</gene>
<dbReference type="Proteomes" id="UP001139290">
    <property type="component" value="Unassembled WGS sequence"/>
</dbReference>
<protein>
    <submittedName>
        <fullName evidence="2">Uncharacterized protein</fullName>
    </submittedName>
</protein>
<keyword evidence="1" id="KW-0472">Membrane</keyword>
<dbReference type="RefSeq" id="WP_252839078.1">
    <property type="nucleotide sequence ID" value="NZ_JAJJVQ010000016.1"/>
</dbReference>
<keyword evidence="3" id="KW-1185">Reference proteome</keyword>
<organism evidence="2 3">
    <name type="scientific">Citrobacter meridianamericanus</name>
    <dbReference type="NCBI Taxonomy" id="2894201"/>
    <lineage>
        <taxon>Bacteria</taxon>
        <taxon>Pseudomonadati</taxon>
        <taxon>Pseudomonadota</taxon>
        <taxon>Gammaproteobacteria</taxon>
        <taxon>Enterobacterales</taxon>
        <taxon>Enterobacteriaceae</taxon>
        <taxon>Citrobacter</taxon>
    </lineage>
</organism>
<keyword evidence="1" id="KW-0812">Transmembrane</keyword>
<dbReference type="EMBL" id="JAJJVQ010000016">
    <property type="protein sequence ID" value="MCO5784484.1"/>
    <property type="molecule type" value="Genomic_DNA"/>
</dbReference>
<evidence type="ECO:0000256" key="1">
    <source>
        <dbReference type="SAM" id="Phobius"/>
    </source>
</evidence>
<sequence>MVEKTRVSASHMTIKSPSVCSIPLRRLPALKPTLYIVDIVIILTILILRHFSFVDTFELTHFTDRYSGVAYAMYPVSEQVKEAWYNEINFLQIGPHQSQILGLYFYLLILRVKAAFRA</sequence>
<feature type="transmembrane region" description="Helical" evidence="1">
    <location>
        <begin position="34"/>
        <end position="52"/>
    </location>
</feature>
<accession>A0ABT1BGZ8</accession>
<name>A0ABT1BGZ8_9ENTR</name>
<feature type="transmembrane region" description="Helical" evidence="1">
    <location>
        <begin position="99"/>
        <end position="116"/>
    </location>
</feature>
<evidence type="ECO:0000313" key="3">
    <source>
        <dbReference type="Proteomes" id="UP001139290"/>
    </source>
</evidence>